<evidence type="ECO:0000313" key="1">
    <source>
        <dbReference type="EMBL" id="CAB4136479.1"/>
    </source>
</evidence>
<protein>
    <submittedName>
        <fullName evidence="1">Uncharacterized protein</fullName>
    </submittedName>
</protein>
<dbReference type="EMBL" id="LR796322">
    <property type="protein sequence ID" value="CAB4136479.1"/>
    <property type="molecule type" value="Genomic_DNA"/>
</dbReference>
<dbReference type="EMBL" id="LR796554">
    <property type="protein sequence ID" value="CAB4151569.1"/>
    <property type="molecule type" value="Genomic_DNA"/>
</dbReference>
<organism evidence="1">
    <name type="scientific">uncultured Caudovirales phage</name>
    <dbReference type="NCBI Taxonomy" id="2100421"/>
    <lineage>
        <taxon>Viruses</taxon>
        <taxon>Duplodnaviria</taxon>
        <taxon>Heunggongvirae</taxon>
        <taxon>Uroviricota</taxon>
        <taxon>Caudoviricetes</taxon>
        <taxon>Peduoviridae</taxon>
        <taxon>Maltschvirus</taxon>
        <taxon>Maltschvirus maltsch</taxon>
    </lineage>
</organism>
<accession>A0A6J5LXL8</accession>
<sequence>MEENLDRIIYSNYFELENRLFSFRKKQLFDITNLPTLVKLKDNNNCLGYWINRKWFTLSKLKPLIKKEEKIVDISSLQWYEQIHLIEVFNLK</sequence>
<gene>
    <name evidence="1" type="ORF">UFOVP304_59</name>
    <name evidence="2" type="ORF">UFOVP584_24</name>
</gene>
<name>A0A6J5LXL8_9CAUD</name>
<reference evidence="1" key="1">
    <citation type="submission" date="2020-04" db="EMBL/GenBank/DDBJ databases">
        <authorList>
            <person name="Chiriac C."/>
            <person name="Salcher M."/>
            <person name="Ghai R."/>
            <person name="Kavagutti S V."/>
        </authorList>
    </citation>
    <scope>NUCLEOTIDE SEQUENCE</scope>
</reference>
<proteinExistence type="predicted"/>
<evidence type="ECO:0000313" key="2">
    <source>
        <dbReference type="EMBL" id="CAB4151569.1"/>
    </source>
</evidence>